<dbReference type="Gene3D" id="3.40.50.620">
    <property type="entry name" value="HUPs"/>
    <property type="match status" value="1"/>
</dbReference>
<dbReference type="InterPro" id="IPR003721">
    <property type="entry name" value="Pantoate_ligase"/>
</dbReference>
<gene>
    <name evidence="9" type="ORF">UFOPK2598_00323</name>
</gene>
<evidence type="ECO:0000256" key="7">
    <source>
        <dbReference type="ARBA" id="ARBA00022840"/>
    </source>
</evidence>
<keyword evidence="6" id="KW-0547">Nucleotide-binding</keyword>
<dbReference type="GO" id="GO:0005829">
    <property type="term" value="C:cytosol"/>
    <property type="evidence" value="ECO:0007669"/>
    <property type="project" value="TreeGrafter"/>
</dbReference>
<evidence type="ECO:0000313" key="9">
    <source>
        <dbReference type="EMBL" id="CAB4696016.1"/>
    </source>
</evidence>
<reference evidence="9" key="1">
    <citation type="submission" date="2020-05" db="EMBL/GenBank/DDBJ databases">
        <authorList>
            <person name="Chiriac C."/>
            <person name="Salcher M."/>
            <person name="Ghai R."/>
            <person name="Kavagutti S V."/>
        </authorList>
    </citation>
    <scope>NUCLEOTIDE SEQUENCE</scope>
</reference>
<comment type="pathway">
    <text evidence="1">Cofactor biosynthesis; (R)-pantothenate biosynthesis; (R)-pantothenate from (R)-pantoate and beta-alanine: step 1/1.</text>
</comment>
<evidence type="ECO:0000256" key="6">
    <source>
        <dbReference type="ARBA" id="ARBA00022741"/>
    </source>
</evidence>
<dbReference type="UniPathway" id="UPA00028">
    <property type="reaction ID" value="UER00005"/>
</dbReference>
<dbReference type="HAMAP" id="MF_00158">
    <property type="entry name" value="PanC"/>
    <property type="match status" value="1"/>
</dbReference>
<evidence type="ECO:0000256" key="4">
    <source>
        <dbReference type="ARBA" id="ARBA00022598"/>
    </source>
</evidence>
<dbReference type="PANTHER" id="PTHR21299:SF1">
    <property type="entry name" value="PANTOATE--BETA-ALANINE LIGASE"/>
    <property type="match status" value="1"/>
</dbReference>
<protein>
    <recommendedName>
        <fullName evidence="3">pantoate--beta-alanine ligase (AMP-forming)</fullName>
        <ecNumber evidence="3">6.3.2.1</ecNumber>
    </recommendedName>
</protein>
<proteinExistence type="inferred from homology"/>
<dbReference type="GO" id="GO:0005524">
    <property type="term" value="F:ATP binding"/>
    <property type="evidence" value="ECO:0007669"/>
    <property type="project" value="UniProtKB-KW"/>
</dbReference>
<dbReference type="Gene3D" id="3.30.1300.10">
    <property type="entry name" value="Pantoate-beta-alanine ligase, C-terminal domain"/>
    <property type="match status" value="1"/>
</dbReference>
<keyword evidence="5" id="KW-0566">Pantothenate biosynthesis</keyword>
<dbReference type="AlphaFoldDB" id="A0A6J6PBP2"/>
<evidence type="ECO:0000256" key="8">
    <source>
        <dbReference type="ARBA" id="ARBA00048258"/>
    </source>
</evidence>
<dbReference type="Pfam" id="PF02569">
    <property type="entry name" value="Pantoate_ligase"/>
    <property type="match status" value="1"/>
</dbReference>
<dbReference type="EMBL" id="CAEZXV010000017">
    <property type="protein sequence ID" value="CAB4696016.1"/>
    <property type="molecule type" value="Genomic_DNA"/>
</dbReference>
<evidence type="ECO:0000256" key="1">
    <source>
        <dbReference type="ARBA" id="ARBA00004990"/>
    </source>
</evidence>
<organism evidence="9">
    <name type="scientific">freshwater metagenome</name>
    <dbReference type="NCBI Taxonomy" id="449393"/>
    <lineage>
        <taxon>unclassified sequences</taxon>
        <taxon>metagenomes</taxon>
        <taxon>ecological metagenomes</taxon>
    </lineage>
</organism>
<sequence>MNLKLEHPVALVPTMGALHAGHESLIKIAKTEAKSVVVSIFVNPLQFENTNDFSNYPKSIEADTKLAESSGATFVWVPTFDEIYPSEPTIISAGEIGNLFEGVHRFGHFDGVLTVVKRLFDLANPQFAVFGEKDFQQLFLIKEMVKKLELPIKIISAPTIRDSSGLAMSSRNIRLSVSDRESAIGIYRALELANTATTLELARTKLKSAVSTIPNFLPDYAELIDENTFDLATATTTNVRAIVAGWINGVRLIDNMVMSKIGVSK</sequence>
<name>A0A6J6PBP2_9ZZZZ</name>
<comment type="similarity">
    <text evidence="2">Belongs to the pantothenate synthetase family.</text>
</comment>
<keyword evidence="7" id="KW-0067">ATP-binding</keyword>
<comment type="catalytic activity">
    <reaction evidence="8">
        <text>(R)-pantoate + beta-alanine + ATP = (R)-pantothenate + AMP + diphosphate + H(+)</text>
        <dbReference type="Rhea" id="RHEA:10912"/>
        <dbReference type="ChEBI" id="CHEBI:15378"/>
        <dbReference type="ChEBI" id="CHEBI:15980"/>
        <dbReference type="ChEBI" id="CHEBI:29032"/>
        <dbReference type="ChEBI" id="CHEBI:30616"/>
        <dbReference type="ChEBI" id="CHEBI:33019"/>
        <dbReference type="ChEBI" id="CHEBI:57966"/>
        <dbReference type="ChEBI" id="CHEBI:456215"/>
        <dbReference type="EC" id="6.3.2.1"/>
    </reaction>
</comment>
<dbReference type="NCBIfam" id="TIGR00018">
    <property type="entry name" value="panC"/>
    <property type="match status" value="1"/>
</dbReference>
<keyword evidence="4" id="KW-0436">Ligase</keyword>
<dbReference type="PANTHER" id="PTHR21299">
    <property type="entry name" value="CYTIDYLATE KINASE/PANTOATE-BETA-ALANINE LIGASE"/>
    <property type="match status" value="1"/>
</dbReference>
<dbReference type="SUPFAM" id="SSF52374">
    <property type="entry name" value="Nucleotidylyl transferase"/>
    <property type="match status" value="1"/>
</dbReference>
<accession>A0A6J6PBP2</accession>
<dbReference type="GO" id="GO:0004592">
    <property type="term" value="F:pantoate-beta-alanine ligase activity"/>
    <property type="evidence" value="ECO:0007669"/>
    <property type="project" value="UniProtKB-EC"/>
</dbReference>
<evidence type="ECO:0000256" key="3">
    <source>
        <dbReference type="ARBA" id="ARBA00012219"/>
    </source>
</evidence>
<dbReference type="InterPro" id="IPR014729">
    <property type="entry name" value="Rossmann-like_a/b/a_fold"/>
</dbReference>
<dbReference type="EC" id="6.3.2.1" evidence="3"/>
<evidence type="ECO:0000256" key="5">
    <source>
        <dbReference type="ARBA" id="ARBA00022655"/>
    </source>
</evidence>
<dbReference type="InterPro" id="IPR042176">
    <property type="entry name" value="Pantoate_ligase_C"/>
</dbReference>
<evidence type="ECO:0000256" key="2">
    <source>
        <dbReference type="ARBA" id="ARBA00009256"/>
    </source>
</evidence>
<dbReference type="GO" id="GO:0015940">
    <property type="term" value="P:pantothenate biosynthetic process"/>
    <property type="evidence" value="ECO:0007669"/>
    <property type="project" value="UniProtKB-UniPathway"/>
</dbReference>